<dbReference type="EMBL" id="JAAIKC010000001">
    <property type="protein sequence ID" value="NEW04637.1"/>
    <property type="molecule type" value="Genomic_DNA"/>
</dbReference>
<reference evidence="1" key="1">
    <citation type="submission" date="2020-02" db="EMBL/GenBank/DDBJ databases">
        <authorList>
            <person name="Shen X.-R."/>
            <person name="Zhang Y.-X."/>
        </authorList>
    </citation>
    <scope>NUCLEOTIDE SEQUENCE</scope>
    <source>
        <strain evidence="1">SYP-B3998</strain>
    </source>
</reference>
<organism evidence="1">
    <name type="scientific">Paenibacillus sp. SYP-B3998</name>
    <dbReference type="NCBI Taxonomy" id="2678564"/>
    <lineage>
        <taxon>Bacteria</taxon>
        <taxon>Bacillati</taxon>
        <taxon>Bacillota</taxon>
        <taxon>Bacilli</taxon>
        <taxon>Bacillales</taxon>
        <taxon>Paenibacillaceae</taxon>
        <taxon>Paenibacillus</taxon>
    </lineage>
</organism>
<proteinExistence type="predicted"/>
<dbReference type="AlphaFoldDB" id="A0A6G3ZT92"/>
<comment type="caution">
    <text evidence="1">The sequence shown here is derived from an EMBL/GenBank/DDBJ whole genome shotgun (WGS) entry which is preliminary data.</text>
</comment>
<evidence type="ECO:0000313" key="1">
    <source>
        <dbReference type="EMBL" id="NEW04637.1"/>
    </source>
</evidence>
<sequence>MLKKIIIIASFLIIILISFAIYQFNQPALTKNDAIAKAGIYLTTVIEKMNLPYNTKNVEESSWYISKNDFWNKAIGNTRWIGFIDGVGINIKADTGDFIQMIFPLDGVITKEEHPDWFK</sequence>
<gene>
    <name evidence="1" type="ORF">GK047_01180</name>
</gene>
<accession>A0A6G3ZT92</accession>
<dbReference type="RefSeq" id="WP_163940313.1">
    <property type="nucleotide sequence ID" value="NZ_JAAIKC010000001.1"/>
</dbReference>
<protein>
    <submittedName>
        <fullName evidence="1">Uncharacterized protein</fullName>
    </submittedName>
</protein>
<name>A0A6G3ZT92_9BACL</name>